<dbReference type="GO" id="GO:0016787">
    <property type="term" value="F:hydrolase activity"/>
    <property type="evidence" value="ECO:0007669"/>
    <property type="project" value="UniProtKB-KW"/>
</dbReference>
<dbReference type="InterPro" id="IPR036412">
    <property type="entry name" value="HAD-like_sf"/>
</dbReference>
<dbReference type="CDD" id="cd07525">
    <property type="entry name" value="HAD_like"/>
    <property type="match status" value="1"/>
</dbReference>
<dbReference type="SUPFAM" id="SSF56784">
    <property type="entry name" value="HAD-like"/>
    <property type="match status" value="1"/>
</dbReference>
<accession>A0ABY4W4I8</accession>
<dbReference type="PANTHER" id="PTHR19288">
    <property type="entry name" value="4-NITROPHENYLPHOSPHATASE-RELATED"/>
    <property type="match status" value="1"/>
</dbReference>
<organism evidence="1 2">
    <name type="scientific">Sneathiella marina</name>
    <dbReference type="NCBI Taxonomy" id="2950108"/>
    <lineage>
        <taxon>Bacteria</taxon>
        <taxon>Pseudomonadati</taxon>
        <taxon>Pseudomonadota</taxon>
        <taxon>Alphaproteobacteria</taxon>
        <taxon>Sneathiellales</taxon>
        <taxon>Sneathiellaceae</taxon>
        <taxon>Sneathiella</taxon>
    </lineage>
</organism>
<sequence>MTFTFLSGLSETVDQYDAYILDLWGVVHNGHEPYPGALDCMANFQRHGKPTILLSNAPRTNGFVVEFLEGIGVPRSAYDFILTSGDMTRSVLELQDHELIRDAGKKFYQIGATRDKGLDDGLNYARVFEMSDADFIICTGLVDDTVETPENYRALLLEALDHDLPMLCANPDLTVMRGLVKHYCAGAIAALYEELGGRVALFGKPYAEAYRRALQTLNLPLDSRILAIGDSMRTDIKGARNAGMDCVLVGGGIHAEEWGIAEGEMPSMEQIDEISHLHGFTPTYVMSHMVW</sequence>
<dbReference type="RefSeq" id="WP_251935713.1">
    <property type="nucleotide sequence ID" value="NZ_CP098747.1"/>
</dbReference>
<reference evidence="1" key="1">
    <citation type="submission" date="2022-06" db="EMBL/GenBank/DDBJ databases">
        <title>Sneathiella actinostolidae sp. nov., isolated from a sea anemonein the Western Pacific Ocean.</title>
        <authorList>
            <person name="Wei M.J."/>
        </authorList>
    </citation>
    <scope>NUCLEOTIDE SEQUENCE</scope>
    <source>
        <strain evidence="1">PHK-P5</strain>
    </source>
</reference>
<dbReference type="InterPro" id="IPR006357">
    <property type="entry name" value="HAD-SF_hydro_IIA"/>
</dbReference>
<dbReference type="InterPro" id="IPR023214">
    <property type="entry name" value="HAD_sf"/>
</dbReference>
<protein>
    <submittedName>
        <fullName evidence="1">TIGR01459 family HAD-type hydrolase</fullName>
    </submittedName>
</protein>
<evidence type="ECO:0000313" key="1">
    <source>
        <dbReference type="EMBL" id="USG62121.1"/>
    </source>
</evidence>
<name>A0ABY4W4I8_9PROT</name>
<dbReference type="Pfam" id="PF13242">
    <property type="entry name" value="Hydrolase_like"/>
    <property type="match status" value="1"/>
</dbReference>
<evidence type="ECO:0000313" key="2">
    <source>
        <dbReference type="Proteomes" id="UP001056291"/>
    </source>
</evidence>
<dbReference type="Pfam" id="PF13344">
    <property type="entry name" value="Hydrolase_6"/>
    <property type="match status" value="1"/>
</dbReference>
<keyword evidence="2" id="KW-1185">Reference proteome</keyword>
<gene>
    <name evidence="1" type="ORF">NBZ79_03920</name>
</gene>
<dbReference type="PANTHER" id="PTHR19288:SF90">
    <property type="entry name" value="OS08G0542600 PROTEIN"/>
    <property type="match status" value="1"/>
</dbReference>
<dbReference type="Proteomes" id="UP001056291">
    <property type="component" value="Chromosome"/>
</dbReference>
<dbReference type="EMBL" id="CP098747">
    <property type="protein sequence ID" value="USG62121.1"/>
    <property type="molecule type" value="Genomic_DNA"/>
</dbReference>
<dbReference type="NCBIfam" id="TIGR01460">
    <property type="entry name" value="HAD-SF-IIA"/>
    <property type="match status" value="1"/>
</dbReference>
<dbReference type="NCBIfam" id="TIGR01459">
    <property type="entry name" value="HAD-SF-IIA-hyp4"/>
    <property type="match status" value="1"/>
</dbReference>
<proteinExistence type="predicted"/>
<keyword evidence="1" id="KW-0378">Hydrolase</keyword>
<dbReference type="Gene3D" id="3.40.50.1000">
    <property type="entry name" value="HAD superfamily/HAD-like"/>
    <property type="match status" value="2"/>
</dbReference>
<dbReference type="InterPro" id="IPR006356">
    <property type="entry name" value="HAD-SF_hydro_IIA_hyp3"/>
</dbReference>